<evidence type="ECO:0000256" key="1">
    <source>
        <dbReference type="SAM" id="MobiDB-lite"/>
    </source>
</evidence>
<dbReference type="EMBL" id="LAZR01010103">
    <property type="protein sequence ID" value="KKM68807.1"/>
    <property type="molecule type" value="Genomic_DNA"/>
</dbReference>
<feature type="region of interest" description="Disordered" evidence="1">
    <location>
        <begin position="86"/>
        <end position="112"/>
    </location>
</feature>
<protein>
    <recommendedName>
        <fullName evidence="3">PI3K/PI4K catalytic domain-containing protein</fullName>
    </recommendedName>
</protein>
<accession>A0A0F9MI49</accession>
<proteinExistence type="predicted"/>
<reference evidence="2" key="1">
    <citation type="journal article" date="2015" name="Nature">
        <title>Complex archaea that bridge the gap between prokaryotes and eukaryotes.</title>
        <authorList>
            <person name="Spang A."/>
            <person name="Saw J.H."/>
            <person name="Jorgensen S.L."/>
            <person name="Zaremba-Niedzwiedzka K."/>
            <person name="Martijn J."/>
            <person name="Lind A.E."/>
            <person name="van Eijk R."/>
            <person name="Schleper C."/>
            <person name="Guy L."/>
            <person name="Ettema T.J."/>
        </authorList>
    </citation>
    <scope>NUCLEOTIDE SEQUENCE</scope>
</reference>
<gene>
    <name evidence="2" type="ORF">LCGC14_1457170</name>
</gene>
<comment type="caution">
    <text evidence="2">The sequence shown here is derived from an EMBL/GenBank/DDBJ whole genome shotgun (WGS) entry which is preliminary data.</text>
</comment>
<name>A0A0F9MI49_9ZZZZ</name>
<evidence type="ECO:0008006" key="3">
    <source>
        <dbReference type="Google" id="ProtNLM"/>
    </source>
</evidence>
<sequence>VPTGSKDKARVIPINVTVGEIHIAVGDEVYRYPLSGHVSKQIGTVTNVSLAVQNRTKLRHNGINIHQMPYISKTALNRQKPIKIRIKGGPGSGHYGHAGRPGKRGGSLPSGGLGGRLALGEPEIGDTFYISDPKYNIKAQVRVSDTNLVTGGQQWTLVEILEGKDKGVRAWYRSDEIKRYANITKPEPKPVELVPSDVANYEILNKMQTESIERLDFSGGKGVSKTYKGVLPDGTEVQVKVTSKYGNIKAEADTYQVAQMLGGEYADLVPPTVMRDDGSSVQVWQSEYSDAGAFRQMDYPHKINGLANNAEVYKKMVVMDTILGNTDRHIGNFMLRTE</sequence>
<dbReference type="AlphaFoldDB" id="A0A0F9MI49"/>
<organism evidence="2">
    <name type="scientific">marine sediment metagenome</name>
    <dbReference type="NCBI Taxonomy" id="412755"/>
    <lineage>
        <taxon>unclassified sequences</taxon>
        <taxon>metagenomes</taxon>
        <taxon>ecological metagenomes</taxon>
    </lineage>
</organism>
<evidence type="ECO:0000313" key="2">
    <source>
        <dbReference type="EMBL" id="KKM68807.1"/>
    </source>
</evidence>
<feature type="non-terminal residue" evidence="2">
    <location>
        <position position="1"/>
    </location>
</feature>